<dbReference type="PANTHER" id="PTHR43278:SF2">
    <property type="entry name" value="IRON-SULFUR FLAVOPROTEIN"/>
    <property type="match status" value="1"/>
</dbReference>
<dbReference type="Proteomes" id="UP000515819">
    <property type="component" value="Chromosome"/>
</dbReference>
<dbReference type="EMBL" id="CP060632">
    <property type="protein sequence ID" value="QNM00479.1"/>
    <property type="molecule type" value="Genomic_DNA"/>
</dbReference>
<keyword evidence="2" id="KW-0288">FMN</keyword>
<evidence type="ECO:0000259" key="3">
    <source>
        <dbReference type="Pfam" id="PF03358"/>
    </source>
</evidence>
<feature type="domain" description="NADPH-dependent FMN reductase-like" evidence="3">
    <location>
        <begin position="1"/>
        <end position="108"/>
    </location>
</feature>
<dbReference type="Pfam" id="PF03358">
    <property type="entry name" value="FMN_red"/>
    <property type="match status" value="1"/>
</dbReference>
<dbReference type="InterPro" id="IPR051796">
    <property type="entry name" value="ISF_SsuE-like"/>
</dbReference>
<proteinExistence type="predicted"/>
<keyword evidence="5" id="KW-1185">Reference proteome</keyword>
<evidence type="ECO:0000256" key="2">
    <source>
        <dbReference type="ARBA" id="ARBA00022643"/>
    </source>
</evidence>
<organism evidence="4 5">
    <name type="scientific">Wujia chipingensis</name>
    <dbReference type="NCBI Taxonomy" id="2763670"/>
    <lineage>
        <taxon>Bacteria</taxon>
        <taxon>Bacillati</taxon>
        <taxon>Bacillota</taxon>
        <taxon>Clostridia</taxon>
        <taxon>Lachnospirales</taxon>
        <taxon>Lachnospiraceae</taxon>
        <taxon>Wujia</taxon>
    </lineage>
</organism>
<dbReference type="KEGG" id="wcp:H9Q76_04125"/>
<protein>
    <submittedName>
        <fullName evidence="4">Flavodoxin family protein</fullName>
    </submittedName>
</protein>
<accession>A0A7G9FPJ7</accession>
<dbReference type="GO" id="GO:0016491">
    <property type="term" value="F:oxidoreductase activity"/>
    <property type="evidence" value="ECO:0007669"/>
    <property type="project" value="InterPro"/>
</dbReference>
<evidence type="ECO:0000256" key="1">
    <source>
        <dbReference type="ARBA" id="ARBA00022630"/>
    </source>
</evidence>
<dbReference type="InterPro" id="IPR005025">
    <property type="entry name" value="FMN_Rdtase-like_dom"/>
</dbReference>
<dbReference type="RefSeq" id="WP_118734998.1">
    <property type="nucleotide sequence ID" value="NZ_CP060632.1"/>
</dbReference>
<keyword evidence="1" id="KW-0285">Flavoprotein</keyword>
<reference evidence="4 5" key="1">
    <citation type="submission" date="2020-08" db="EMBL/GenBank/DDBJ databases">
        <authorList>
            <person name="Liu C."/>
            <person name="Sun Q."/>
        </authorList>
    </citation>
    <scope>NUCLEOTIDE SEQUENCE [LARGE SCALE GENOMIC DNA]</scope>
    <source>
        <strain evidence="4 5">NSJ-4</strain>
    </source>
</reference>
<evidence type="ECO:0000313" key="4">
    <source>
        <dbReference type="EMBL" id="QNM00479.1"/>
    </source>
</evidence>
<dbReference type="InterPro" id="IPR029039">
    <property type="entry name" value="Flavoprotein-like_sf"/>
</dbReference>
<dbReference type="Gene3D" id="3.40.50.360">
    <property type="match status" value="1"/>
</dbReference>
<dbReference type="AlphaFoldDB" id="A0A7G9FPJ7"/>
<name>A0A7G9FPJ7_9FIRM</name>
<dbReference type="PANTHER" id="PTHR43278">
    <property type="entry name" value="NAD(P)H-DEPENDENT FMN-CONTAINING OXIDOREDUCTASE YWQN-RELATED"/>
    <property type="match status" value="1"/>
</dbReference>
<gene>
    <name evidence="4" type="ORF">H9Q76_04125</name>
</gene>
<evidence type="ECO:0000313" key="5">
    <source>
        <dbReference type="Proteomes" id="UP000515819"/>
    </source>
</evidence>
<dbReference type="SUPFAM" id="SSF52218">
    <property type="entry name" value="Flavoproteins"/>
    <property type="match status" value="1"/>
</dbReference>
<sequence>MKILLINGSLRGEYSSSLKVAHAFVKGMVEEYGADTEVCEVALKDKRIDHCHGCFVCWKTTPGQCCIHDDMDELRQMVMDSDIIVESFPLYFFGLPSKLKAFTDRMISYVQEYRGNPGDEENHRFLHNMRYPELEKKKLILVSTCGYEVTDNCYDAVFAEFDRICGEGKYTTVLAPQGGPLSEQGFAEKVARYLEKFKEAGHEYAREGCLSERTWNKLQRPLLGHSTFEMAINMNWDNPEVGPYGKLV</sequence>